<comment type="caution">
    <text evidence="1">The sequence shown here is derived from an EMBL/GenBank/DDBJ whole genome shotgun (WGS) entry which is preliminary data.</text>
</comment>
<protein>
    <submittedName>
        <fullName evidence="1">Uncharacterized protein</fullName>
    </submittedName>
</protein>
<accession>A0ABQ7SME0</accession>
<evidence type="ECO:0000313" key="2">
    <source>
        <dbReference type="Proteomes" id="UP000826234"/>
    </source>
</evidence>
<evidence type="ECO:0000313" key="1">
    <source>
        <dbReference type="EMBL" id="KAH0618495.1"/>
    </source>
</evidence>
<organism evidence="1 2">
    <name type="scientific">Phrynosoma platyrhinos</name>
    <name type="common">Desert horned lizard</name>
    <dbReference type="NCBI Taxonomy" id="52577"/>
    <lineage>
        <taxon>Eukaryota</taxon>
        <taxon>Metazoa</taxon>
        <taxon>Chordata</taxon>
        <taxon>Craniata</taxon>
        <taxon>Vertebrata</taxon>
        <taxon>Euteleostomi</taxon>
        <taxon>Lepidosauria</taxon>
        <taxon>Squamata</taxon>
        <taxon>Bifurcata</taxon>
        <taxon>Unidentata</taxon>
        <taxon>Episquamata</taxon>
        <taxon>Toxicofera</taxon>
        <taxon>Iguania</taxon>
        <taxon>Phrynosomatidae</taxon>
        <taxon>Phrynosomatinae</taxon>
        <taxon>Phrynosoma</taxon>
    </lineage>
</organism>
<sequence>MFVFLHLLDPYFGDKSSYAENISAVNLTSPSSARGQNNYHVRKTPISSSRTGYRNLTPFMGYSGLIVMARVIQLFLGKKRRINGEDMAAACYARPHPIPQGAAQVITKLRILTPLEIIMSNTACDTGNATKLFSLITESFKVILNSLI</sequence>
<gene>
    <name evidence="1" type="ORF">JD844_017757</name>
</gene>
<proteinExistence type="predicted"/>
<reference evidence="1 2" key="1">
    <citation type="journal article" date="2022" name="Gigascience">
        <title>A chromosome-level genome assembly and annotation of the desert horned lizard, Phrynosoma platyrhinos, provides insight into chromosomal rearrangements among reptiles.</title>
        <authorList>
            <person name="Koochekian N."/>
            <person name="Ascanio A."/>
            <person name="Farleigh K."/>
            <person name="Card D.C."/>
            <person name="Schield D.R."/>
            <person name="Castoe T.A."/>
            <person name="Jezkova T."/>
        </authorList>
    </citation>
    <scope>NUCLEOTIDE SEQUENCE [LARGE SCALE GENOMIC DNA]</scope>
    <source>
        <strain evidence="1">NK-2021</strain>
    </source>
</reference>
<keyword evidence="2" id="KW-1185">Reference proteome</keyword>
<name>A0ABQ7SME0_PHRPL</name>
<dbReference type="EMBL" id="JAIPUX010005289">
    <property type="protein sequence ID" value="KAH0618495.1"/>
    <property type="molecule type" value="Genomic_DNA"/>
</dbReference>
<dbReference type="Proteomes" id="UP000826234">
    <property type="component" value="Unassembled WGS sequence"/>
</dbReference>